<keyword evidence="8" id="KW-1185">Reference proteome</keyword>
<dbReference type="PANTHER" id="PTHR43133:SF46">
    <property type="entry name" value="RNA POLYMERASE SIGMA-70 FACTOR ECF SUBFAMILY"/>
    <property type="match status" value="1"/>
</dbReference>
<evidence type="ECO:0000256" key="3">
    <source>
        <dbReference type="ARBA" id="ARBA00023082"/>
    </source>
</evidence>
<name>A0A5B8VJR8_9BACT</name>
<dbReference type="SUPFAM" id="SSF88946">
    <property type="entry name" value="Sigma2 domain of RNA polymerase sigma factors"/>
    <property type="match status" value="1"/>
</dbReference>
<dbReference type="NCBIfam" id="TIGR02937">
    <property type="entry name" value="sigma70-ECF"/>
    <property type="match status" value="1"/>
</dbReference>
<dbReference type="Proteomes" id="UP000321291">
    <property type="component" value="Chromosome"/>
</dbReference>
<dbReference type="EMBL" id="CP042434">
    <property type="protein sequence ID" value="QEC70548.1"/>
    <property type="molecule type" value="Genomic_DNA"/>
</dbReference>
<dbReference type="GO" id="GO:0006352">
    <property type="term" value="P:DNA-templated transcription initiation"/>
    <property type="evidence" value="ECO:0007669"/>
    <property type="project" value="InterPro"/>
</dbReference>
<feature type="domain" description="RNA polymerase sigma factor 70 region 4 type 2" evidence="6">
    <location>
        <begin position="124"/>
        <end position="175"/>
    </location>
</feature>
<feature type="domain" description="RNA polymerase sigma-70 region 2" evidence="5">
    <location>
        <begin position="27"/>
        <end position="90"/>
    </location>
</feature>
<dbReference type="InterPro" id="IPR007627">
    <property type="entry name" value="RNA_pol_sigma70_r2"/>
</dbReference>
<evidence type="ECO:0000313" key="8">
    <source>
        <dbReference type="Proteomes" id="UP000321291"/>
    </source>
</evidence>
<dbReference type="PANTHER" id="PTHR43133">
    <property type="entry name" value="RNA POLYMERASE ECF-TYPE SIGMA FACTO"/>
    <property type="match status" value="1"/>
</dbReference>
<dbReference type="RefSeq" id="WP_146779811.1">
    <property type="nucleotide sequence ID" value="NZ_CP042434.1"/>
</dbReference>
<comment type="similarity">
    <text evidence="1">Belongs to the sigma-70 factor family. ECF subfamily.</text>
</comment>
<dbReference type="Pfam" id="PF04542">
    <property type="entry name" value="Sigma70_r2"/>
    <property type="match status" value="1"/>
</dbReference>
<dbReference type="InterPro" id="IPR014284">
    <property type="entry name" value="RNA_pol_sigma-70_dom"/>
</dbReference>
<dbReference type="OrthoDB" id="799938at2"/>
<dbReference type="InterPro" id="IPR013249">
    <property type="entry name" value="RNA_pol_sigma70_r4_t2"/>
</dbReference>
<dbReference type="NCBIfam" id="TIGR02985">
    <property type="entry name" value="Sig70_bacteroi1"/>
    <property type="match status" value="1"/>
</dbReference>
<keyword evidence="4" id="KW-0804">Transcription</keyword>
<dbReference type="SUPFAM" id="SSF88659">
    <property type="entry name" value="Sigma3 and sigma4 domains of RNA polymerase sigma factors"/>
    <property type="match status" value="1"/>
</dbReference>
<dbReference type="InterPro" id="IPR014327">
    <property type="entry name" value="RNA_pol_sigma70_bacteroid"/>
</dbReference>
<dbReference type="InterPro" id="IPR013325">
    <property type="entry name" value="RNA_pol_sigma_r2"/>
</dbReference>
<gene>
    <name evidence="7" type="ORF">FSB73_01315</name>
</gene>
<proteinExistence type="inferred from homology"/>
<keyword evidence="3" id="KW-0731">Sigma factor</keyword>
<dbReference type="AlphaFoldDB" id="A0A5B8VJR8"/>
<evidence type="ECO:0000256" key="2">
    <source>
        <dbReference type="ARBA" id="ARBA00023015"/>
    </source>
</evidence>
<dbReference type="Gene3D" id="1.10.10.10">
    <property type="entry name" value="Winged helix-like DNA-binding domain superfamily/Winged helix DNA-binding domain"/>
    <property type="match status" value="1"/>
</dbReference>
<reference evidence="7 8" key="1">
    <citation type="journal article" date="2017" name="Int. J. Syst. Evol. Microbiol.">
        <title>Arachidicoccus ginsenosidivorans sp. nov., with ginsenoside-converting activity isolated from ginseng cultivating soil.</title>
        <authorList>
            <person name="Siddiqi M.Z."/>
            <person name="Aslam Z."/>
            <person name="Im W.T."/>
        </authorList>
    </citation>
    <scope>NUCLEOTIDE SEQUENCE [LARGE SCALE GENOMIC DNA]</scope>
    <source>
        <strain evidence="7 8">Gsoil 809</strain>
    </source>
</reference>
<dbReference type="GO" id="GO:0003677">
    <property type="term" value="F:DNA binding"/>
    <property type="evidence" value="ECO:0007669"/>
    <property type="project" value="InterPro"/>
</dbReference>
<dbReference type="KEGG" id="agi:FSB73_01315"/>
<evidence type="ECO:0000313" key="7">
    <source>
        <dbReference type="EMBL" id="QEC70548.1"/>
    </source>
</evidence>
<evidence type="ECO:0000259" key="5">
    <source>
        <dbReference type="Pfam" id="PF04542"/>
    </source>
</evidence>
<evidence type="ECO:0000256" key="1">
    <source>
        <dbReference type="ARBA" id="ARBA00010641"/>
    </source>
</evidence>
<dbReference type="Pfam" id="PF08281">
    <property type="entry name" value="Sigma70_r4_2"/>
    <property type="match status" value="1"/>
</dbReference>
<dbReference type="GO" id="GO:0016987">
    <property type="term" value="F:sigma factor activity"/>
    <property type="evidence" value="ECO:0007669"/>
    <property type="project" value="UniProtKB-KW"/>
</dbReference>
<sequence>MENIFKDDDYILVSISEGNERAFERLFYAYKDKVYGVALIFMKNNTDAEEVLQDVFSRIWKYRKKLPEIKNFSAWVITATRHRCLTLLKKIAVEHNKRAAMQIISKNQTMKDPENEIQQKELQDLLQTALLCLTPQQRKVFELSRLQGLDRRDVASTLGLSPATVSVHLTIALRRVRSFLFEHSYETLLICVLINIL</sequence>
<evidence type="ECO:0000256" key="4">
    <source>
        <dbReference type="ARBA" id="ARBA00023163"/>
    </source>
</evidence>
<dbReference type="Gene3D" id="1.10.1740.10">
    <property type="match status" value="1"/>
</dbReference>
<dbReference type="InterPro" id="IPR036388">
    <property type="entry name" value="WH-like_DNA-bd_sf"/>
</dbReference>
<accession>A0A5B8VJR8</accession>
<organism evidence="7 8">
    <name type="scientific">Arachidicoccus ginsenosidivorans</name>
    <dbReference type="NCBI Taxonomy" id="496057"/>
    <lineage>
        <taxon>Bacteria</taxon>
        <taxon>Pseudomonadati</taxon>
        <taxon>Bacteroidota</taxon>
        <taxon>Chitinophagia</taxon>
        <taxon>Chitinophagales</taxon>
        <taxon>Chitinophagaceae</taxon>
        <taxon>Arachidicoccus</taxon>
    </lineage>
</organism>
<evidence type="ECO:0000259" key="6">
    <source>
        <dbReference type="Pfam" id="PF08281"/>
    </source>
</evidence>
<dbReference type="InterPro" id="IPR013324">
    <property type="entry name" value="RNA_pol_sigma_r3/r4-like"/>
</dbReference>
<dbReference type="InterPro" id="IPR039425">
    <property type="entry name" value="RNA_pol_sigma-70-like"/>
</dbReference>
<keyword evidence="2" id="KW-0805">Transcription regulation</keyword>
<protein>
    <submittedName>
        <fullName evidence="7">RNA polymerase sigma-70 factor</fullName>
    </submittedName>
</protein>